<feature type="domain" description="GP-PDE" evidence="1">
    <location>
        <begin position="3"/>
        <end position="239"/>
    </location>
</feature>
<dbReference type="EMBL" id="JAGGKG010000011">
    <property type="protein sequence ID" value="MBP1905955.1"/>
    <property type="molecule type" value="Genomic_DNA"/>
</dbReference>
<evidence type="ECO:0000313" key="2">
    <source>
        <dbReference type="EMBL" id="MBP1905955.1"/>
    </source>
</evidence>
<dbReference type="InterPro" id="IPR030395">
    <property type="entry name" value="GP_PDE_dom"/>
</dbReference>
<gene>
    <name evidence="2" type="ORF">J2Z32_002603</name>
</gene>
<dbReference type="Gene3D" id="3.20.20.190">
    <property type="entry name" value="Phosphatidylinositol (PI) phosphodiesterase"/>
    <property type="match status" value="1"/>
</dbReference>
<evidence type="ECO:0000259" key="1">
    <source>
        <dbReference type="PROSITE" id="PS51704"/>
    </source>
</evidence>
<keyword evidence="3" id="KW-1185">Reference proteome</keyword>
<name>A0ABS4FTQ8_9BACL</name>
<dbReference type="Pfam" id="PF03009">
    <property type="entry name" value="GDPD"/>
    <property type="match status" value="1"/>
</dbReference>
<dbReference type="PANTHER" id="PTHR46211">
    <property type="entry name" value="GLYCEROPHOSPHORYL DIESTER PHOSPHODIESTERASE"/>
    <property type="match status" value="1"/>
</dbReference>
<protein>
    <submittedName>
        <fullName evidence="2">Glycerophosphoryl diester phosphodiesterase</fullName>
        <ecNumber evidence="2">3.1.4.46</ecNumber>
    </submittedName>
</protein>
<sequence length="242" mass="27309">MNNLCVAHRGYSSLAPENTAAAISLAMSFPYVQWVEVDVQCSIDGVPFLIHDYTLGRTTNGRGEVKDKTWAELQQLDAGSWKGKAYQNERLISLDQFLDLICGRLQANIEIKTHNNLYPGIEVKVIDAIKKRQMEHDVVLTSFDADSLSRVKEIDPYMPTGLIIDSNPNDLLLRLQLLKCSFLSINYRHVDVALIESMRSAGITIMAWTIDDKKSMIQMKDLSPDIMICTNEVALWGEVFQN</sequence>
<dbReference type="EC" id="3.1.4.46" evidence="2"/>
<accession>A0ABS4FTQ8</accession>
<reference evidence="2 3" key="1">
    <citation type="submission" date="2021-03" db="EMBL/GenBank/DDBJ databases">
        <title>Genomic Encyclopedia of Type Strains, Phase IV (KMG-IV): sequencing the most valuable type-strain genomes for metagenomic binning, comparative biology and taxonomic classification.</title>
        <authorList>
            <person name="Goeker M."/>
        </authorList>
    </citation>
    <scope>NUCLEOTIDE SEQUENCE [LARGE SCALE GENOMIC DNA]</scope>
    <source>
        <strain evidence="2 3">DSM 14349</strain>
    </source>
</reference>
<dbReference type="InterPro" id="IPR017946">
    <property type="entry name" value="PLC-like_Pdiesterase_TIM-brl"/>
</dbReference>
<dbReference type="PANTHER" id="PTHR46211:SF1">
    <property type="entry name" value="GLYCEROPHOSPHODIESTER PHOSPHODIESTERASE, CYTOPLASMIC"/>
    <property type="match status" value="1"/>
</dbReference>
<organism evidence="2 3">
    <name type="scientific">Paenibacillus turicensis</name>
    <dbReference type="NCBI Taxonomy" id="160487"/>
    <lineage>
        <taxon>Bacteria</taxon>
        <taxon>Bacillati</taxon>
        <taxon>Bacillota</taxon>
        <taxon>Bacilli</taxon>
        <taxon>Bacillales</taxon>
        <taxon>Paenibacillaceae</taxon>
        <taxon>Paenibacillus</taxon>
    </lineage>
</organism>
<proteinExistence type="predicted"/>
<dbReference type="PROSITE" id="PS51704">
    <property type="entry name" value="GP_PDE"/>
    <property type="match status" value="1"/>
</dbReference>
<dbReference type="Proteomes" id="UP001519272">
    <property type="component" value="Unassembled WGS sequence"/>
</dbReference>
<keyword evidence="2" id="KW-0378">Hydrolase</keyword>
<comment type="caution">
    <text evidence="2">The sequence shown here is derived from an EMBL/GenBank/DDBJ whole genome shotgun (WGS) entry which is preliminary data.</text>
</comment>
<evidence type="ECO:0000313" key="3">
    <source>
        <dbReference type="Proteomes" id="UP001519272"/>
    </source>
</evidence>
<dbReference type="RefSeq" id="WP_210089560.1">
    <property type="nucleotide sequence ID" value="NZ_JAGGKG010000011.1"/>
</dbReference>
<dbReference type="GO" id="GO:0008889">
    <property type="term" value="F:glycerophosphodiester phosphodiesterase activity"/>
    <property type="evidence" value="ECO:0007669"/>
    <property type="project" value="UniProtKB-EC"/>
</dbReference>
<dbReference type="SUPFAM" id="SSF51695">
    <property type="entry name" value="PLC-like phosphodiesterases"/>
    <property type="match status" value="1"/>
</dbReference>